<feature type="transmembrane region" description="Helical" evidence="1">
    <location>
        <begin position="206"/>
        <end position="223"/>
    </location>
</feature>
<sequence>MNNTKKMTEAGILSALFIVSTILAVGSGFGYTIYLDFVVPVFFCIVLLKCDFKYTVLAGIVSLIIVGLVLGNIGTAIWASQSIILGILCGCLMTKNTSIMDDLVYGSILGVILMVFIDIYASGLIGYSFMKEFRGYANMFPYKKYMDFIYYALVSTFPFGTVFSIYYISLILGKKINILKGNSKKKFQVIRNFRTFSRFVCCSKKVFYGCCIYIIALELLSLLNMNLNGVYSSTILISIKYLCYYFVIRDGYITAQNYLISKHQNISYVRITSIISLIFLIFLFKITTLAIILINIILDINLNIRNKQISIINNYINALENK</sequence>
<keyword evidence="1" id="KW-1133">Transmembrane helix</keyword>
<dbReference type="Proteomes" id="UP000199068">
    <property type="component" value="Unassembled WGS sequence"/>
</dbReference>
<feature type="transmembrane region" description="Helical" evidence="1">
    <location>
        <begin position="149"/>
        <end position="172"/>
    </location>
</feature>
<dbReference type="RefSeq" id="WP_092723078.1">
    <property type="nucleotide sequence ID" value="NZ_FNGW01000002.1"/>
</dbReference>
<keyword evidence="1" id="KW-0472">Membrane</keyword>
<feature type="transmembrane region" description="Helical" evidence="1">
    <location>
        <begin position="55"/>
        <end position="71"/>
    </location>
</feature>
<proteinExistence type="predicted"/>
<keyword evidence="3" id="KW-1185">Reference proteome</keyword>
<dbReference type="EMBL" id="FNGW01000002">
    <property type="protein sequence ID" value="SDL48575.1"/>
    <property type="molecule type" value="Genomic_DNA"/>
</dbReference>
<evidence type="ECO:0000313" key="3">
    <source>
        <dbReference type="Proteomes" id="UP000199068"/>
    </source>
</evidence>
<evidence type="ECO:0000313" key="2">
    <source>
        <dbReference type="EMBL" id="SDL48575.1"/>
    </source>
</evidence>
<dbReference type="STRING" id="1121325.SAMN04515677_102129"/>
<gene>
    <name evidence="2" type="ORF">SAMN04515677_102129</name>
</gene>
<organism evidence="2 3">
    <name type="scientific">Romboutsia lituseburensis DSM 797</name>
    <dbReference type="NCBI Taxonomy" id="1121325"/>
    <lineage>
        <taxon>Bacteria</taxon>
        <taxon>Bacillati</taxon>
        <taxon>Bacillota</taxon>
        <taxon>Clostridia</taxon>
        <taxon>Peptostreptococcales</taxon>
        <taxon>Peptostreptococcaceae</taxon>
        <taxon>Romboutsia</taxon>
    </lineage>
</organism>
<evidence type="ECO:0008006" key="4">
    <source>
        <dbReference type="Google" id="ProtNLM"/>
    </source>
</evidence>
<accession>A0A1G9KGN8</accession>
<evidence type="ECO:0000256" key="1">
    <source>
        <dbReference type="SAM" id="Phobius"/>
    </source>
</evidence>
<feature type="transmembrane region" description="Helical" evidence="1">
    <location>
        <begin position="103"/>
        <end position="129"/>
    </location>
</feature>
<reference evidence="2 3" key="1">
    <citation type="submission" date="2016-10" db="EMBL/GenBank/DDBJ databases">
        <authorList>
            <person name="de Groot N.N."/>
        </authorList>
    </citation>
    <scope>NUCLEOTIDE SEQUENCE [LARGE SCALE GENOMIC DNA]</scope>
    <source>
        <strain evidence="2 3">DSM 797</strain>
    </source>
</reference>
<protein>
    <recommendedName>
        <fullName evidence="4">DUF2232 domain-containing protein</fullName>
    </recommendedName>
</protein>
<keyword evidence="1" id="KW-0812">Transmembrane</keyword>
<feature type="transmembrane region" description="Helical" evidence="1">
    <location>
        <begin position="268"/>
        <end position="298"/>
    </location>
</feature>
<dbReference type="AlphaFoldDB" id="A0A1G9KGN8"/>
<feature type="transmembrane region" description="Helical" evidence="1">
    <location>
        <begin position="7"/>
        <end position="25"/>
    </location>
</feature>
<name>A0A1G9KGN8_9FIRM</name>
<feature type="transmembrane region" description="Helical" evidence="1">
    <location>
        <begin position="229"/>
        <end position="247"/>
    </location>
</feature>